<evidence type="ECO:0000256" key="5">
    <source>
        <dbReference type="ARBA" id="ARBA00023004"/>
    </source>
</evidence>
<dbReference type="GO" id="GO:0046872">
    <property type="term" value="F:metal ion binding"/>
    <property type="evidence" value="ECO:0007669"/>
    <property type="project" value="UniProtKB-KW"/>
</dbReference>
<dbReference type="RefSeq" id="WP_129786021.1">
    <property type="nucleotide sequence ID" value="NZ_RZHH01000003.1"/>
</dbReference>
<dbReference type="CDD" id="cd09623">
    <property type="entry name" value="DOMON_EBDH"/>
    <property type="match status" value="1"/>
</dbReference>
<keyword evidence="5" id="KW-0408">Iron</keyword>
<dbReference type="NCBIfam" id="TIGR03477">
    <property type="entry name" value="DMSO_red_II_gam"/>
    <property type="match status" value="1"/>
</dbReference>
<evidence type="ECO:0000256" key="6">
    <source>
        <dbReference type="SAM" id="MobiDB-lite"/>
    </source>
</evidence>
<evidence type="ECO:0000313" key="9">
    <source>
        <dbReference type="Proteomes" id="UP000294028"/>
    </source>
</evidence>
<dbReference type="GO" id="GO:0020037">
    <property type="term" value="F:heme binding"/>
    <property type="evidence" value="ECO:0007669"/>
    <property type="project" value="InterPro"/>
</dbReference>
<feature type="compositionally biased region" description="Polar residues" evidence="6">
    <location>
        <begin position="71"/>
        <end position="83"/>
    </location>
</feature>
<proteinExistence type="predicted"/>
<name>A0A482T021_9EURY</name>
<evidence type="ECO:0000256" key="3">
    <source>
        <dbReference type="ARBA" id="ARBA00022723"/>
    </source>
</evidence>
<dbReference type="AlphaFoldDB" id="A0A482T021"/>
<dbReference type="SMART" id="SM00887">
    <property type="entry name" value="EB_dh"/>
    <property type="match status" value="1"/>
</dbReference>
<organism evidence="8 9">
    <name type="scientific">Halogeometricum borinquense</name>
    <dbReference type="NCBI Taxonomy" id="60847"/>
    <lineage>
        <taxon>Archaea</taxon>
        <taxon>Methanobacteriati</taxon>
        <taxon>Methanobacteriota</taxon>
        <taxon>Stenosarchaea group</taxon>
        <taxon>Halobacteria</taxon>
        <taxon>Halobacteriales</taxon>
        <taxon>Haloferacaceae</taxon>
        <taxon>Halogeometricum</taxon>
    </lineage>
</organism>
<sequence length="274" mass="29388">MSERDDTRRVAAWALVAACFVVLTAVLGPATVAARPANQIPVESVSAEENPQQPSSEAWDKVPPVEVPLTSAPSGLPNASDTSVETVRVQSARTDGRFYLRMSWHDGTADRNASDPREFADAAAVQVPVNTSVRPPISMGSTRNLVNVWYWHADGETEELLAGGPGTTTEFESSSVKTATNYDDGRWTVVVSRAITTDTANQTSFAVDHDVDVSFAVWNGSNMERSGTKAVSEWYHYPLGPGPQGPPYESILWTVAGLAIVGTALVTIQAVRNS</sequence>
<feature type="region of interest" description="Disordered" evidence="6">
    <location>
        <begin position="44"/>
        <end position="83"/>
    </location>
</feature>
<comment type="caution">
    <text evidence="8">The sequence shown here is derived from an EMBL/GenBank/DDBJ whole genome shotgun (WGS) entry which is preliminary data.</text>
</comment>
<keyword evidence="3" id="KW-0479">Metal-binding</keyword>
<feature type="domain" description="Cytochrome c-552/DMSO reductase-like haem-binding" evidence="7">
    <location>
        <begin position="56"/>
        <end position="230"/>
    </location>
</feature>
<dbReference type="Pfam" id="PF09459">
    <property type="entry name" value="EB_dh"/>
    <property type="match status" value="2"/>
</dbReference>
<dbReference type="Gene3D" id="2.60.40.1190">
    <property type="match status" value="1"/>
</dbReference>
<gene>
    <name evidence="8" type="ORF">ELS19_16660</name>
</gene>
<keyword evidence="4" id="KW-0249">Electron transport</keyword>
<dbReference type="InterPro" id="IPR017838">
    <property type="entry name" value="DMSO_Rdtase_II_haem_b-bd_su"/>
</dbReference>
<reference evidence="8 9" key="1">
    <citation type="submission" date="2018-12" db="EMBL/GenBank/DDBJ databases">
        <title>Genome analysis provides insights into bioremediation potentialities of Halogeometricum borinquense strain N11.</title>
        <authorList>
            <person name="Najjari A."/>
            <person name="Youssef N."/>
            <person name="Fhoula I."/>
            <person name="Ben Dhia O."/>
            <person name="Mahjoubi M."/>
            <person name="Ouzari H.I."/>
            <person name="Cherif A."/>
        </authorList>
    </citation>
    <scope>NUCLEOTIDE SEQUENCE [LARGE SCALE GENOMIC DNA]</scope>
    <source>
        <strain evidence="8 9">N11</strain>
    </source>
</reference>
<keyword evidence="2" id="KW-0349">Heme</keyword>
<feature type="compositionally biased region" description="Polar residues" evidence="6">
    <location>
        <begin position="47"/>
        <end position="56"/>
    </location>
</feature>
<dbReference type="Proteomes" id="UP000294028">
    <property type="component" value="Unassembled WGS sequence"/>
</dbReference>
<protein>
    <submittedName>
        <fullName evidence="8">DMSO reductase</fullName>
    </submittedName>
</protein>
<accession>A0A482T021</accession>
<evidence type="ECO:0000256" key="1">
    <source>
        <dbReference type="ARBA" id="ARBA00022448"/>
    </source>
</evidence>
<evidence type="ECO:0000313" key="8">
    <source>
        <dbReference type="EMBL" id="RYJ08196.1"/>
    </source>
</evidence>
<dbReference type="EMBL" id="RZHH01000003">
    <property type="protein sequence ID" value="RYJ08196.1"/>
    <property type="molecule type" value="Genomic_DNA"/>
</dbReference>
<evidence type="ECO:0000256" key="2">
    <source>
        <dbReference type="ARBA" id="ARBA00022617"/>
    </source>
</evidence>
<dbReference type="GO" id="GO:0042597">
    <property type="term" value="C:periplasmic space"/>
    <property type="evidence" value="ECO:0007669"/>
    <property type="project" value="InterPro"/>
</dbReference>
<dbReference type="InterPro" id="IPR019020">
    <property type="entry name" value="Cyt-c552/DMSO_Rdtase_haem-bd"/>
</dbReference>
<evidence type="ECO:0000256" key="4">
    <source>
        <dbReference type="ARBA" id="ARBA00022982"/>
    </source>
</evidence>
<keyword evidence="1" id="KW-0813">Transport</keyword>
<evidence type="ECO:0000259" key="7">
    <source>
        <dbReference type="SMART" id="SM00887"/>
    </source>
</evidence>